<accession>A0AA39M1Y6</accession>
<feature type="signal peptide" evidence="1">
    <location>
        <begin position="1"/>
        <end position="19"/>
    </location>
</feature>
<dbReference type="AlphaFoldDB" id="A0AA39M1Y6"/>
<sequence>MRVVGLLVVAALAASPVLASFLLYVPTVEISGVQNCAELSGLQIDGHDVAIEDKKKLLCRREGCHRLDPAFPTES</sequence>
<protein>
    <submittedName>
        <fullName evidence="2">Uncharacterized protein</fullName>
    </submittedName>
</protein>
<dbReference type="Proteomes" id="UP001175271">
    <property type="component" value="Unassembled WGS sequence"/>
</dbReference>
<comment type="caution">
    <text evidence="2">The sequence shown here is derived from an EMBL/GenBank/DDBJ whole genome shotgun (WGS) entry which is preliminary data.</text>
</comment>
<organism evidence="2 3">
    <name type="scientific">Steinernema hermaphroditum</name>
    <dbReference type="NCBI Taxonomy" id="289476"/>
    <lineage>
        <taxon>Eukaryota</taxon>
        <taxon>Metazoa</taxon>
        <taxon>Ecdysozoa</taxon>
        <taxon>Nematoda</taxon>
        <taxon>Chromadorea</taxon>
        <taxon>Rhabditida</taxon>
        <taxon>Tylenchina</taxon>
        <taxon>Panagrolaimomorpha</taxon>
        <taxon>Strongyloidoidea</taxon>
        <taxon>Steinernematidae</taxon>
        <taxon>Steinernema</taxon>
    </lineage>
</organism>
<keyword evidence="1" id="KW-0732">Signal</keyword>
<feature type="chain" id="PRO_5041405529" evidence="1">
    <location>
        <begin position="20"/>
        <end position="75"/>
    </location>
</feature>
<proteinExistence type="predicted"/>
<keyword evidence="3" id="KW-1185">Reference proteome</keyword>
<evidence type="ECO:0000313" key="2">
    <source>
        <dbReference type="EMBL" id="KAK0417560.1"/>
    </source>
</evidence>
<name>A0AA39M1Y6_9BILA</name>
<dbReference type="EMBL" id="JAUCMV010000002">
    <property type="protein sequence ID" value="KAK0417560.1"/>
    <property type="molecule type" value="Genomic_DNA"/>
</dbReference>
<reference evidence="2" key="1">
    <citation type="submission" date="2023-06" db="EMBL/GenBank/DDBJ databases">
        <title>Genomic analysis of the entomopathogenic nematode Steinernema hermaphroditum.</title>
        <authorList>
            <person name="Schwarz E.M."/>
            <person name="Heppert J.K."/>
            <person name="Baniya A."/>
            <person name="Schwartz H.T."/>
            <person name="Tan C.-H."/>
            <person name="Antoshechkin I."/>
            <person name="Sternberg P.W."/>
            <person name="Goodrich-Blair H."/>
            <person name="Dillman A.R."/>
        </authorList>
    </citation>
    <scope>NUCLEOTIDE SEQUENCE</scope>
    <source>
        <strain evidence="2">PS9179</strain>
        <tissue evidence="2">Whole animal</tissue>
    </source>
</reference>
<evidence type="ECO:0000256" key="1">
    <source>
        <dbReference type="SAM" id="SignalP"/>
    </source>
</evidence>
<gene>
    <name evidence="2" type="ORF">QR680_013079</name>
</gene>
<evidence type="ECO:0000313" key="3">
    <source>
        <dbReference type="Proteomes" id="UP001175271"/>
    </source>
</evidence>